<gene>
    <name evidence="1" type="ORF">DSO57_1025736</name>
</gene>
<name>A0ACC2UMZ7_9FUNG</name>
<comment type="caution">
    <text evidence="1">The sequence shown here is derived from an EMBL/GenBank/DDBJ whole genome shotgun (WGS) entry which is preliminary data.</text>
</comment>
<dbReference type="EMBL" id="QTSX02000146">
    <property type="protein sequence ID" value="KAJ9088183.1"/>
    <property type="molecule type" value="Genomic_DNA"/>
</dbReference>
<dbReference type="Proteomes" id="UP001165960">
    <property type="component" value="Unassembled WGS sequence"/>
</dbReference>
<accession>A0ACC2UMZ7</accession>
<keyword evidence="2" id="KW-1185">Reference proteome</keyword>
<organism evidence="1 2">
    <name type="scientific">Entomophthora muscae</name>
    <dbReference type="NCBI Taxonomy" id="34485"/>
    <lineage>
        <taxon>Eukaryota</taxon>
        <taxon>Fungi</taxon>
        <taxon>Fungi incertae sedis</taxon>
        <taxon>Zoopagomycota</taxon>
        <taxon>Entomophthoromycotina</taxon>
        <taxon>Entomophthoromycetes</taxon>
        <taxon>Entomophthorales</taxon>
        <taxon>Entomophthoraceae</taxon>
        <taxon>Entomophthora</taxon>
    </lineage>
</organism>
<evidence type="ECO:0000313" key="1">
    <source>
        <dbReference type="EMBL" id="KAJ9088183.1"/>
    </source>
</evidence>
<evidence type="ECO:0000313" key="2">
    <source>
        <dbReference type="Proteomes" id="UP001165960"/>
    </source>
</evidence>
<sequence>MGLKSVDSFLYALLVLAAVSIVVNLVLVWVVMSVRNKSREVRLALALAGVDIVLSILVMINFSLKLLKVSSMAEICQIKGPLDFLLIFASTALVSTISIERSSVAVSKKVTTGVWVLLGIVTGTFTLLVCIEAIKKEFTITASGLACAPIASNSPLSAVLLFVLSSSLFIFLLMTVISYLRILILLAGWGLIDSKSNPSEQINPAARRSVMVRILSISFIYLLLLAPCSMIMLMESLKLVKAPDVASLVISILLAIVSSVNPCIILFAHTAIYRQFCFKLTCLFG</sequence>
<reference evidence="1" key="1">
    <citation type="submission" date="2022-04" db="EMBL/GenBank/DDBJ databases">
        <title>Genome of the entomopathogenic fungus Entomophthora muscae.</title>
        <authorList>
            <person name="Elya C."/>
            <person name="Lovett B.R."/>
            <person name="Lee E."/>
            <person name="Macias A.M."/>
            <person name="Hajek A.E."/>
            <person name="De Bivort B.L."/>
            <person name="Kasson M.T."/>
            <person name="De Fine Licht H.H."/>
            <person name="Stajich J.E."/>
        </authorList>
    </citation>
    <scope>NUCLEOTIDE SEQUENCE</scope>
    <source>
        <strain evidence="1">Berkeley</strain>
    </source>
</reference>
<protein>
    <submittedName>
        <fullName evidence="1">Uncharacterized protein</fullName>
    </submittedName>
</protein>
<proteinExistence type="predicted"/>